<feature type="domain" description="Aminotransferase class I/classII large" evidence="5">
    <location>
        <begin position="70"/>
        <end position="411"/>
    </location>
</feature>
<dbReference type="GO" id="GO:0030170">
    <property type="term" value="F:pyridoxal phosphate binding"/>
    <property type="evidence" value="ECO:0007669"/>
    <property type="project" value="InterPro"/>
</dbReference>
<feature type="region of interest" description="Disordered" evidence="4">
    <location>
        <begin position="1"/>
        <end position="33"/>
    </location>
</feature>
<comment type="caution">
    <text evidence="6">The sequence shown here is derived from an EMBL/GenBank/DDBJ whole genome shotgun (WGS) entry which is preliminary data.</text>
</comment>
<dbReference type="SUPFAM" id="SSF53383">
    <property type="entry name" value="PLP-dependent transferases"/>
    <property type="match status" value="1"/>
</dbReference>
<dbReference type="Proteomes" id="UP000003704">
    <property type="component" value="Unassembled WGS sequence"/>
</dbReference>
<dbReference type="PATRIC" id="fig|1172194.4.peg.1359"/>
<keyword evidence="2" id="KW-0808">Transferase</keyword>
<dbReference type="PANTHER" id="PTHR13693:SF100">
    <property type="entry name" value="8-AMINO-7-OXONONANOATE SYNTHASE"/>
    <property type="match status" value="1"/>
</dbReference>
<evidence type="ECO:0000256" key="4">
    <source>
        <dbReference type="SAM" id="MobiDB-lite"/>
    </source>
</evidence>
<evidence type="ECO:0000259" key="5">
    <source>
        <dbReference type="Pfam" id="PF00155"/>
    </source>
</evidence>
<dbReference type="AlphaFoldDB" id="I8TBM4"/>
<dbReference type="STRING" id="1172194.WQQ_14120"/>
<dbReference type="Pfam" id="PF00155">
    <property type="entry name" value="Aminotran_1_2"/>
    <property type="match status" value="1"/>
</dbReference>
<dbReference type="InterPro" id="IPR004839">
    <property type="entry name" value="Aminotransferase_I/II_large"/>
</dbReference>
<dbReference type="InterPro" id="IPR050087">
    <property type="entry name" value="AON_synthase_class-II"/>
</dbReference>
<comment type="cofactor">
    <cofactor evidence="1">
        <name>pyridoxal 5'-phosphate</name>
        <dbReference type="ChEBI" id="CHEBI:597326"/>
    </cofactor>
</comment>
<organism evidence="6 7">
    <name type="scientific">Hydrocarboniphaga effusa AP103</name>
    <dbReference type="NCBI Taxonomy" id="1172194"/>
    <lineage>
        <taxon>Bacteria</taxon>
        <taxon>Pseudomonadati</taxon>
        <taxon>Pseudomonadota</taxon>
        <taxon>Gammaproteobacteria</taxon>
        <taxon>Nevskiales</taxon>
        <taxon>Nevskiaceae</taxon>
        <taxon>Hydrocarboniphaga</taxon>
    </lineage>
</organism>
<keyword evidence="7" id="KW-1185">Reference proteome</keyword>
<dbReference type="GO" id="GO:0009102">
    <property type="term" value="P:biotin biosynthetic process"/>
    <property type="evidence" value="ECO:0007669"/>
    <property type="project" value="TreeGrafter"/>
</dbReference>
<dbReference type="CDD" id="cd06454">
    <property type="entry name" value="KBL_like"/>
    <property type="match status" value="1"/>
</dbReference>
<gene>
    <name evidence="6" type="ORF">WQQ_14120</name>
</gene>
<keyword evidence="3" id="KW-0663">Pyridoxal phosphate</keyword>
<protein>
    <recommendedName>
        <fullName evidence="5">Aminotransferase class I/classII large domain-containing protein</fullName>
    </recommendedName>
</protein>
<dbReference type="InterPro" id="IPR015422">
    <property type="entry name" value="PyrdxlP-dep_Trfase_small"/>
</dbReference>
<dbReference type="GO" id="GO:0008710">
    <property type="term" value="F:8-amino-7-oxononanoate synthase activity"/>
    <property type="evidence" value="ECO:0007669"/>
    <property type="project" value="TreeGrafter"/>
</dbReference>
<dbReference type="InterPro" id="IPR015421">
    <property type="entry name" value="PyrdxlP-dep_Trfase_major"/>
</dbReference>
<evidence type="ECO:0000256" key="2">
    <source>
        <dbReference type="ARBA" id="ARBA00022679"/>
    </source>
</evidence>
<dbReference type="PANTHER" id="PTHR13693">
    <property type="entry name" value="CLASS II AMINOTRANSFERASE/8-AMINO-7-OXONONANOATE SYNTHASE"/>
    <property type="match status" value="1"/>
</dbReference>
<evidence type="ECO:0000313" key="7">
    <source>
        <dbReference type="Proteomes" id="UP000003704"/>
    </source>
</evidence>
<evidence type="ECO:0000256" key="1">
    <source>
        <dbReference type="ARBA" id="ARBA00001933"/>
    </source>
</evidence>
<evidence type="ECO:0000313" key="6">
    <source>
        <dbReference type="EMBL" id="EIT71275.1"/>
    </source>
</evidence>
<reference evidence="6 7" key="1">
    <citation type="journal article" date="2012" name="J. Bacteriol.">
        <title>Genome Sequence of n-Alkane-Degrading Hydrocarboniphaga effusa Strain AP103T (ATCC BAA-332T).</title>
        <authorList>
            <person name="Chang H.K."/>
            <person name="Zylstra G.J."/>
            <person name="Chae J.C."/>
        </authorList>
    </citation>
    <scope>NUCLEOTIDE SEQUENCE [LARGE SCALE GENOMIC DNA]</scope>
    <source>
        <strain evidence="6 7">AP103</strain>
    </source>
</reference>
<proteinExistence type="predicted"/>
<sequence length="421" mass="44332">MVGGAEESDCAPSPAPAGHPLPQAGEGKKQSPLDARLAPQLDSLRERSLYRSRRTVSGHHAVQMVVDGKPCLNFCANDYLGLATDPRVAEAAKRAISNGGVGSTGSALISGYDAEHRAFEEEYADFIGRPRALLFSTGTAANMGVLKALLGRGDVVIADELNHASLIDGARASQAEYLRVPHADLAGYESALATLEPSRFAAVVTDGVFSMDGDIADLPSLARLTRAAGAALIVDDVHGLGVLGERGRGSIELLDTEPDVLINGLGKALGCAGGIVAGSETLIEFLIQRARSWIFSTAPPPAIAAAARESLRILRTEPERRAKLLANVHRFIAGARERGLAIPERPVATPIQPVMVGDDARVMALSNELMRRGFWVAGIRPPTVPRGTARLRITLSAAHEFGQIDALLDALHDSLAVLAPA</sequence>
<dbReference type="RefSeq" id="WP_007184366.1">
    <property type="nucleotide sequence ID" value="NZ_AKGD01000001.1"/>
</dbReference>
<dbReference type="Gene3D" id="3.40.640.10">
    <property type="entry name" value="Type I PLP-dependent aspartate aminotransferase-like (Major domain)"/>
    <property type="match status" value="1"/>
</dbReference>
<dbReference type="Gene3D" id="3.90.1150.10">
    <property type="entry name" value="Aspartate Aminotransferase, domain 1"/>
    <property type="match status" value="1"/>
</dbReference>
<dbReference type="EMBL" id="AKGD01000001">
    <property type="protein sequence ID" value="EIT71275.1"/>
    <property type="molecule type" value="Genomic_DNA"/>
</dbReference>
<evidence type="ECO:0000256" key="3">
    <source>
        <dbReference type="ARBA" id="ARBA00022898"/>
    </source>
</evidence>
<dbReference type="InterPro" id="IPR015424">
    <property type="entry name" value="PyrdxlP-dep_Trfase"/>
</dbReference>
<name>I8TBM4_9GAMM</name>
<accession>I8TBM4</accession>